<dbReference type="InterPro" id="IPR023222">
    <property type="entry name" value="PsbQ-like_dom_sf"/>
</dbReference>
<comment type="similarity">
    <text evidence="7">Belongs to the PsbQ family.</text>
</comment>
<comment type="caution">
    <text evidence="8">The sequence shown here is derived from an EMBL/GenBank/DDBJ whole genome shotgun (WGS) entry which is preliminary data.</text>
</comment>
<proteinExistence type="inferred from homology"/>
<evidence type="ECO:0000256" key="3">
    <source>
        <dbReference type="ARBA" id="ARBA00022640"/>
    </source>
</evidence>
<evidence type="ECO:0000256" key="1">
    <source>
        <dbReference type="ARBA" id="ARBA00004334"/>
    </source>
</evidence>
<comment type="subcellular location">
    <subcellularLocation>
        <location evidence="1">Plastid</location>
        <location evidence="1">Chloroplast thylakoid membrane</location>
    </subcellularLocation>
</comment>
<accession>A0A9Q0KQS7</accession>
<sequence length="110" mass="12742">MDVRSRGSVNRIKKCAFDLLSIGDMSDDENSWDLMGKDLRLKSMFLYCDFSQVISNAPEEQKKTLSDLANRLFHYMEELDHAVKIRSIPLTQNRYNEAAHVLQEVMAIML</sequence>
<evidence type="ECO:0000256" key="2">
    <source>
        <dbReference type="ARBA" id="ARBA00022528"/>
    </source>
</evidence>
<dbReference type="PANTHER" id="PTHR33399:SF8">
    <property type="entry name" value="OS04G0522800 PROTEIN"/>
    <property type="match status" value="1"/>
</dbReference>
<keyword evidence="5" id="KW-0793">Thylakoid</keyword>
<dbReference type="GO" id="GO:0009535">
    <property type="term" value="C:chloroplast thylakoid membrane"/>
    <property type="evidence" value="ECO:0007669"/>
    <property type="project" value="UniProtKB-SubCell"/>
</dbReference>
<dbReference type="InterPro" id="IPR054099">
    <property type="entry name" value="PSII_PsbQ_pln"/>
</dbReference>
<organism evidence="8 9">
    <name type="scientific">Protea cynaroides</name>
    <dbReference type="NCBI Taxonomy" id="273540"/>
    <lineage>
        <taxon>Eukaryota</taxon>
        <taxon>Viridiplantae</taxon>
        <taxon>Streptophyta</taxon>
        <taxon>Embryophyta</taxon>
        <taxon>Tracheophyta</taxon>
        <taxon>Spermatophyta</taxon>
        <taxon>Magnoliopsida</taxon>
        <taxon>Proteales</taxon>
        <taxon>Proteaceae</taxon>
        <taxon>Protea</taxon>
    </lineage>
</organism>
<dbReference type="AlphaFoldDB" id="A0A9Q0KQS7"/>
<keyword evidence="6" id="KW-0472">Membrane</keyword>
<dbReference type="GO" id="GO:0005509">
    <property type="term" value="F:calcium ion binding"/>
    <property type="evidence" value="ECO:0007669"/>
    <property type="project" value="InterPro"/>
</dbReference>
<evidence type="ECO:0000256" key="5">
    <source>
        <dbReference type="ARBA" id="ARBA00023078"/>
    </source>
</evidence>
<evidence type="ECO:0000313" key="9">
    <source>
        <dbReference type="Proteomes" id="UP001141806"/>
    </source>
</evidence>
<dbReference type="GO" id="GO:0009654">
    <property type="term" value="C:photosystem II oxygen evolving complex"/>
    <property type="evidence" value="ECO:0007669"/>
    <property type="project" value="InterPro"/>
</dbReference>
<keyword evidence="2" id="KW-0150">Chloroplast</keyword>
<keyword evidence="4" id="KW-0809">Transit peptide</keyword>
<dbReference type="EMBL" id="JAMYWD010000004">
    <property type="protein sequence ID" value="KAJ4974944.1"/>
    <property type="molecule type" value="Genomic_DNA"/>
</dbReference>
<dbReference type="InterPro" id="IPR008797">
    <property type="entry name" value="PSII_PsbQ"/>
</dbReference>
<protein>
    <submittedName>
        <fullName evidence="8">Uncharacterized protein</fullName>
    </submittedName>
</protein>
<reference evidence="8" key="1">
    <citation type="journal article" date="2023" name="Plant J.">
        <title>The genome of the king protea, Protea cynaroides.</title>
        <authorList>
            <person name="Chang J."/>
            <person name="Duong T.A."/>
            <person name="Schoeman C."/>
            <person name="Ma X."/>
            <person name="Roodt D."/>
            <person name="Barker N."/>
            <person name="Li Z."/>
            <person name="Van de Peer Y."/>
            <person name="Mizrachi E."/>
        </authorList>
    </citation>
    <scope>NUCLEOTIDE SEQUENCE</scope>
    <source>
        <tissue evidence="8">Young leaves</tissue>
    </source>
</reference>
<dbReference type="OrthoDB" id="783722at2759"/>
<evidence type="ECO:0000256" key="7">
    <source>
        <dbReference type="ARBA" id="ARBA00035649"/>
    </source>
</evidence>
<dbReference type="PANTHER" id="PTHR33399">
    <property type="entry name" value="OXYGEN-EVOLVING ENHANCER PROTEIN 3-1, CHLOROPLASTIC"/>
    <property type="match status" value="1"/>
</dbReference>
<evidence type="ECO:0000313" key="8">
    <source>
        <dbReference type="EMBL" id="KAJ4974944.1"/>
    </source>
</evidence>
<name>A0A9Q0KQS7_9MAGN</name>
<dbReference type="Gene3D" id="1.20.120.290">
    <property type="entry name" value="Oxygen-evolving enhancer protein 3 (PsbQ), four-helix up-down bundle"/>
    <property type="match status" value="1"/>
</dbReference>
<dbReference type="GO" id="GO:0009767">
    <property type="term" value="P:photosynthetic electron transport chain"/>
    <property type="evidence" value="ECO:0007669"/>
    <property type="project" value="TreeGrafter"/>
</dbReference>
<dbReference type="SUPFAM" id="SSF101112">
    <property type="entry name" value="Oxygen-evolving enhancer protein 3"/>
    <property type="match status" value="1"/>
</dbReference>
<dbReference type="Proteomes" id="UP001141806">
    <property type="component" value="Unassembled WGS sequence"/>
</dbReference>
<keyword evidence="3" id="KW-0934">Plastid</keyword>
<dbReference type="Pfam" id="PF05757">
    <property type="entry name" value="PsbQ"/>
    <property type="match status" value="1"/>
</dbReference>
<gene>
    <name evidence="8" type="ORF">NE237_008118</name>
</gene>
<evidence type="ECO:0000256" key="4">
    <source>
        <dbReference type="ARBA" id="ARBA00022946"/>
    </source>
</evidence>
<keyword evidence="9" id="KW-1185">Reference proteome</keyword>
<evidence type="ECO:0000256" key="6">
    <source>
        <dbReference type="ARBA" id="ARBA00023136"/>
    </source>
</evidence>
<dbReference type="GO" id="GO:0019898">
    <property type="term" value="C:extrinsic component of membrane"/>
    <property type="evidence" value="ECO:0007669"/>
    <property type="project" value="InterPro"/>
</dbReference>